<dbReference type="Proteomes" id="UP000887116">
    <property type="component" value="Unassembled WGS sequence"/>
</dbReference>
<accession>A0A8X6LZJ3</accession>
<name>A0A8X6LZJ3_TRICU</name>
<dbReference type="EMBL" id="BMAO01038911">
    <property type="protein sequence ID" value="GFR27745.1"/>
    <property type="molecule type" value="Genomic_DNA"/>
</dbReference>
<evidence type="ECO:0000313" key="3">
    <source>
        <dbReference type="Proteomes" id="UP000887116"/>
    </source>
</evidence>
<protein>
    <submittedName>
        <fullName evidence="2">Uncharacterized protein</fullName>
    </submittedName>
</protein>
<feature type="compositionally biased region" description="Basic and acidic residues" evidence="1">
    <location>
        <begin position="66"/>
        <end position="82"/>
    </location>
</feature>
<feature type="region of interest" description="Disordered" evidence="1">
    <location>
        <begin position="57"/>
        <end position="82"/>
    </location>
</feature>
<proteinExistence type="predicted"/>
<evidence type="ECO:0000256" key="1">
    <source>
        <dbReference type="SAM" id="MobiDB-lite"/>
    </source>
</evidence>
<gene>
    <name evidence="2" type="ORF">TNCT_173621</name>
</gene>
<keyword evidence="3" id="KW-1185">Reference proteome</keyword>
<evidence type="ECO:0000313" key="2">
    <source>
        <dbReference type="EMBL" id="GFR27745.1"/>
    </source>
</evidence>
<reference evidence="2" key="1">
    <citation type="submission" date="2020-07" db="EMBL/GenBank/DDBJ databases">
        <title>Multicomponent nature underlies the extraordinary mechanical properties of spider dragline silk.</title>
        <authorList>
            <person name="Kono N."/>
            <person name="Nakamura H."/>
            <person name="Mori M."/>
            <person name="Yoshida Y."/>
            <person name="Ohtoshi R."/>
            <person name="Malay A.D."/>
            <person name="Moran D.A.P."/>
            <person name="Tomita M."/>
            <person name="Numata K."/>
            <person name="Arakawa K."/>
        </authorList>
    </citation>
    <scope>NUCLEOTIDE SEQUENCE</scope>
</reference>
<organism evidence="2 3">
    <name type="scientific">Trichonephila clavata</name>
    <name type="common">Joro spider</name>
    <name type="synonym">Nephila clavata</name>
    <dbReference type="NCBI Taxonomy" id="2740835"/>
    <lineage>
        <taxon>Eukaryota</taxon>
        <taxon>Metazoa</taxon>
        <taxon>Ecdysozoa</taxon>
        <taxon>Arthropoda</taxon>
        <taxon>Chelicerata</taxon>
        <taxon>Arachnida</taxon>
        <taxon>Araneae</taxon>
        <taxon>Araneomorphae</taxon>
        <taxon>Entelegynae</taxon>
        <taxon>Araneoidea</taxon>
        <taxon>Nephilidae</taxon>
        <taxon>Trichonephila</taxon>
    </lineage>
</organism>
<sequence>MRLEIFYSIYMQNSLLEPKFHFPSFSKRYHAERQVPKIGLKDFRILEKIRLNGAKLKGTQVKRRQRSDAQKQNDIRRERERKQLSEEYTKGIYYSKEMGLWNSKSHALRNGGNLE</sequence>
<dbReference type="AlphaFoldDB" id="A0A8X6LZJ3"/>
<comment type="caution">
    <text evidence="2">The sequence shown here is derived from an EMBL/GenBank/DDBJ whole genome shotgun (WGS) entry which is preliminary data.</text>
</comment>